<dbReference type="SUPFAM" id="SSF81321">
    <property type="entry name" value="Family A G protein-coupled receptor-like"/>
    <property type="match status" value="1"/>
</dbReference>
<feature type="transmembrane region" description="Helical" evidence="13">
    <location>
        <begin position="72"/>
        <end position="102"/>
    </location>
</feature>
<evidence type="ECO:0000256" key="2">
    <source>
        <dbReference type="ARBA" id="ARBA00007376"/>
    </source>
</evidence>
<dbReference type="PANTHER" id="PTHR11394">
    <property type="entry name" value="TASTE RECEPTOR TYPE 2"/>
    <property type="match status" value="1"/>
</dbReference>
<keyword evidence="4 12" id="KW-0716">Sensory transduction</keyword>
<evidence type="ECO:0000256" key="13">
    <source>
        <dbReference type="SAM" id="Phobius"/>
    </source>
</evidence>
<dbReference type="PANTHER" id="PTHR11394:SF47">
    <property type="entry name" value="TASTE RECEPTOR TYPE 2 MEMBER 40"/>
    <property type="match status" value="1"/>
</dbReference>
<sequence>MLPLESIVLMLVTGVTLNAVILAVNFNEWNKSRTLQLCDQIHIIMGLTNILLQCALGLQSTLYFAYTPLLYTGYGFTTCAVLVTFLVYFNIWLNAWLCAHYFTKIATFTYPFFEWLRGNISVIMPKLILVSAVGSFSISVPYIWNSRVEIHAEYYGNASVNLSDIRRTLHVNSTYQLIAAFLGCFFPFMISNLCLGHTLASLWRHVRRIKHTDSGLSPPNLQAHVRAARTMTLLLLLYLSYYVAQVVCLVYKYSDKTFSAIICLLSLSCPAVHSGILIQASCKMRKYFSHTLMVWEDNALTPGLLHGPQTA</sequence>
<keyword evidence="15" id="KW-1185">Reference proteome</keyword>
<evidence type="ECO:0000256" key="4">
    <source>
        <dbReference type="ARBA" id="ARBA00022606"/>
    </source>
</evidence>
<proteinExistence type="inferred from homology"/>
<evidence type="ECO:0000256" key="1">
    <source>
        <dbReference type="ARBA" id="ARBA00004141"/>
    </source>
</evidence>
<keyword evidence="8 12" id="KW-0472">Membrane</keyword>
<dbReference type="GeneTree" id="ENSGT01150000286961"/>
<comment type="subcellular location">
    <subcellularLocation>
        <location evidence="1 12">Membrane</location>
        <topology evidence="1 12">Multi-pass membrane protein</topology>
    </subcellularLocation>
</comment>
<keyword evidence="6 13" id="KW-1133">Transmembrane helix</keyword>
<dbReference type="InterPro" id="IPR007960">
    <property type="entry name" value="TAS2R"/>
</dbReference>
<evidence type="ECO:0000256" key="12">
    <source>
        <dbReference type="RuleBase" id="RU004424"/>
    </source>
</evidence>
<dbReference type="OrthoDB" id="8876749at2759"/>
<evidence type="ECO:0000256" key="5">
    <source>
        <dbReference type="ARBA" id="ARBA00022692"/>
    </source>
</evidence>
<dbReference type="Gene3D" id="1.20.1070.10">
    <property type="entry name" value="Rhodopsin 7-helix transmembrane proteins"/>
    <property type="match status" value="1"/>
</dbReference>
<keyword evidence="5 12" id="KW-0812">Transmembrane</keyword>
<evidence type="ECO:0000256" key="10">
    <source>
        <dbReference type="ARBA" id="ARBA00023224"/>
    </source>
</evidence>
<keyword evidence="10 12" id="KW-0807">Transducer</keyword>
<dbReference type="Proteomes" id="UP000694569">
    <property type="component" value="Unplaced"/>
</dbReference>
<reference evidence="14" key="2">
    <citation type="submission" date="2025-09" db="UniProtKB">
        <authorList>
            <consortium name="Ensembl"/>
        </authorList>
    </citation>
    <scope>IDENTIFICATION</scope>
</reference>
<keyword evidence="9 12" id="KW-0675">Receptor</keyword>
<dbReference type="GO" id="GO:0016020">
    <property type="term" value="C:membrane"/>
    <property type="evidence" value="ECO:0007669"/>
    <property type="project" value="UniProtKB-SubCell"/>
</dbReference>
<protein>
    <recommendedName>
        <fullName evidence="12">Taste receptor type 2</fullName>
    </recommendedName>
</protein>
<evidence type="ECO:0000313" key="14">
    <source>
        <dbReference type="Ensembl" id="ENSLLEP00000036453.1"/>
    </source>
</evidence>
<dbReference type="GO" id="GO:0033038">
    <property type="term" value="F:bitter taste receptor activity"/>
    <property type="evidence" value="ECO:0007669"/>
    <property type="project" value="InterPro"/>
</dbReference>
<evidence type="ECO:0000256" key="8">
    <source>
        <dbReference type="ARBA" id="ARBA00023136"/>
    </source>
</evidence>
<evidence type="ECO:0000256" key="6">
    <source>
        <dbReference type="ARBA" id="ARBA00022989"/>
    </source>
</evidence>
<name>A0A8C5QFA6_9ANUR</name>
<feature type="transmembrane region" description="Helical" evidence="13">
    <location>
        <begin position="47"/>
        <end position="66"/>
    </location>
</feature>
<accession>A0A8C5QFA6</accession>
<evidence type="ECO:0000256" key="7">
    <source>
        <dbReference type="ARBA" id="ARBA00023040"/>
    </source>
</evidence>
<dbReference type="Pfam" id="PF05296">
    <property type="entry name" value="TAS2R"/>
    <property type="match status" value="1"/>
</dbReference>
<feature type="transmembrane region" description="Helical" evidence="13">
    <location>
        <begin position="177"/>
        <end position="200"/>
    </location>
</feature>
<feature type="transmembrane region" description="Helical" evidence="13">
    <location>
        <begin position="233"/>
        <end position="252"/>
    </location>
</feature>
<dbReference type="Ensembl" id="ENSLLET00000037859.1">
    <property type="protein sequence ID" value="ENSLLEP00000036453.1"/>
    <property type="gene ID" value="ENSLLEG00000023062.1"/>
</dbReference>
<evidence type="ECO:0000256" key="11">
    <source>
        <dbReference type="RuleBase" id="RU004423"/>
    </source>
</evidence>
<dbReference type="FunFam" id="1.20.1070.10:FF:000055">
    <property type="entry name" value="Taste receptor type 2"/>
    <property type="match status" value="1"/>
</dbReference>
<feature type="transmembrane region" description="Helical" evidence="13">
    <location>
        <begin position="6"/>
        <end position="26"/>
    </location>
</feature>
<keyword evidence="7 12" id="KW-0297">G-protein coupled receptor</keyword>
<keyword evidence="3 12" id="KW-0919">Taste</keyword>
<feature type="transmembrane region" description="Helical" evidence="13">
    <location>
        <begin position="123"/>
        <end position="144"/>
    </location>
</feature>
<evidence type="ECO:0000256" key="3">
    <source>
        <dbReference type="ARBA" id="ARBA00022480"/>
    </source>
</evidence>
<dbReference type="AlphaFoldDB" id="A0A8C5QFA6"/>
<organism evidence="14 15">
    <name type="scientific">Leptobrachium leishanense</name>
    <name type="common">Leishan spiny toad</name>
    <dbReference type="NCBI Taxonomy" id="445787"/>
    <lineage>
        <taxon>Eukaryota</taxon>
        <taxon>Metazoa</taxon>
        <taxon>Chordata</taxon>
        <taxon>Craniata</taxon>
        <taxon>Vertebrata</taxon>
        <taxon>Euteleostomi</taxon>
        <taxon>Amphibia</taxon>
        <taxon>Batrachia</taxon>
        <taxon>Anura</taxon>
        <taxon>Pelobatoidea</taxon>
        <taxon>Megophryidae</taxon>
        <taxon>Leptobrachium</taxon>
    </lineage>
</organism>
<feature type="transmembrane region" description="Helical" evidence="13">
    <location>
        <begin position="258"/>
        <end position="278"/>
    </location>
</feature>
<evidence type="ECO:0000313" key="15">
    <source>
        <dbReference type="Proteomes" id="UP000694569"/>
    </source>
</evidence>
<evidence type="ECO:0000256" key="9">
    <source>
        <dbReference type="ARBA" id="ARBA00023170"/>
    </source>
</evidence>
<dbReference type="GO" id="GO:0004930">
    <property type="term" value="F:G protein-coupled receptor activity"/>
    <property type="evidence" value="ECO:0007669"/>
    <property type="project" value="UniProtKB-KW"/>
</dbReference>
<comment type="similarity">
    <text evidence="2 11">Belongs to the G-protein coupled receptor T2R family.</text>
</comment>
<reference evidence="14" key="1">
    <citation type="submission" date="2025-08" db="UniProtKB">
        <authorList>
            <consortium name="Ensembl"/>
        </authorList>
    </citation>
    <scope>IDENTIFICATION</scope>
</reference>